<dbReference type="InterPro" id="IPR036038">
    <property type="entry name" value="Aminotransferase-like"/>
</dbReference>
<dbReference type="InterPro" id="IPR043132">
    <property type="entry name" value="BCAT-like_C"/>
</dbReference>
<dbReference type="InterPro" id="IPR001544">
    <property type="entry name" value="Aminotrans_IV"/>
</dbReference>
<dbReference type="GO" id="GO:0008483">
    <property type="term" value="F:transaminase activity"/>
    <property type="evidence" value="ECO:0007669"/>
    <property type="project" value="UniProtKB-KW"/>
</dbReference>
<dbReference type="GO" id="GO:0046394">
    <property type="term" value="P:carboxylic acid biosynthetic process"/>
    <property type="evidence" value="ECO:0007669"/>
    <property type="project" value="UniProtKB-ARBA"/>
</dbReference>
<dbReference type="PANTHER" id="PTHR42743:SF11">
    <property type="entry name" value="AMINODEOXYCHORISMATE LYASE"/>
    <property type="match status" value="1"/>
</dbReference>
<dbReference type="Gene3D" id="3.20.10.10">
    <property type="entry name" value="D-amino Acid Aminotransferase, subunit A, domain 2"/>
    <property type="match status" value="1"/>
</dbReference>
<proteinExistence type="inferred from homology"/>
<name>D2NPF5_ROTMD</name>
<dbReference type="GO" id="GO:0016829">
    <property type="term" value="F:lyase activity"/>
    <property type="evidence" value="ECO:0007669"/>
    <property type="project" value="UniProtKB-KW"/>
</dbReference>
<dbReference type="Proteomes" id="UP000001883">
    <property type="component" value="Chromosome"/>
</dbReference>
<dbReference type="STRING" id="680646.RMDY18_16910"/>
<dbReference type="PANTHER" id="PTHR42743">
    <property type="entry name" value="AMINO-ACID AMINOTRANSFERASE"/>
    <property type="match status" value="1"/>
</dbReference>
<dbReference type="Gene3D" id="3.30.470.10">
    <property type="match status" value="1"/>
</dbReference>
<keyword evidence="2" id="KW-0032">Aminotransferase</keyword>
<dbReference type="GO" id="GO:0005829">
    <property type="term" value="C:cytosol"/>
    <property type="evidence" value="ECO:0007669"/>
    <property type="project" value="TreeGrafter"/>
</dbReference>
<evidence type="ECO:0000256" key="1">
    <source>
        <dbReference type="ARBA" id="ARBA00009320"/>
    </source>
</evidence>
<dbReference type="EMBL" id="AP011540">
    <property type="protein sequence ID" value="BAI65523.1"/>
    <property type="molecule type" value="Genomic_DNA"/>
</dbReference>
<evidence type="ECO:0000313" key="3">
    <source>
        <dbReference type="Proteomes" id="UP000001883"/>
    </source>
</evidence>
<gene>
    <name evidence="2" type="ordered locus">RMDY18_16910</name>
</gene>
<reference evidence="3" key="1">
    <citation type="submission" date="2009-07" db="EMBL/GenBank/DDBJ databases">
        <title>Complete genome sequence of Rothia mucilaginosa DJ.</title>
        <authorList>
            <person name="Yamane K."/>
            <person name="Nambu T."/>
            <person name="Mashimo C."/>
            <person name="Sugimori C."/>
            <person name="Yamanaka T."/>
            <person name="Leung K."/>
            <person name="Fukushima H."/>
        </authorList>
    </citation>
    <scope>NUCLEOTIDE SEQUENCE [LARGE SCALE GENOMIC DNA]</scope>
    <source>
        <strain evidence="3">DY-18</strain>
    </source>
</reference>
<reference evidence="2 3" key="2">
    <citation type="journal article" date="2010" name="J Osaka Dent Univ">
        <title>Isolation and identification of Rothia mucilaginosa from persistent apical periodontitis lesions.</title>
        <authorList>
            <person name="Yamane K."/>
            <person name="Yoshida M."/>
            <person name="Fujihira T."/>
            <person name="Baba T."/>
            <person name="Tsuji N."/>
            <person name="Hayashi H."/>
            <person name="Sugimori C."/>
            <person name="Yamanaka T."/>
            <person name="Mashimo C."/>
            <person name="Nambu T."/>
            <person name="Kawai H."/>
            <person name="Fukushima H."/>
        </authorList>
    </citation>
    <scope>NUCLEOTIDE SEQUENCE [LARGE SCALE GENOMIC DNA]</scope>
    <source>
        <strain evidence="2 3">DY-18</strain>
    </source>
</reference>
<organism evidence="2 3">
    <name type="scientific">Rothia mucilaginosa (strain DY-18)</name>
    <name type="common">Stomatococcus mucilaginosus</name>
    <dbReference type="NCBI Taxonomy" id="680646"/>
    <lineage>
        <taxon>Bacteria</taxon>
        <taxon>Bacillati</taxon>
        <taxon>Actinomycetota</taxon>
        <taxon>Actinomycetes</taxon>
        <taxon>Micrococcales</taxon>
        <taxon>Micrococcaceae</taxon>
        <taxon>Rothia</taxon>
    </lineage>
</organism>
<dbReference type="KEGG" id="rmu:RMDY18_16910"/>
<dbReference type="InterPro" id="IPR043131">
    <property type="entry name" value="BCAT-like_N"/>
</dbReference>
<accession>D2NPF5</accession>
<dbReference type="eggNOG" id="COG0115">
    <property type="taxonomic scope" value="Bacteria"/>
</dbReference>
<comment type="similarity">
    <text evidence="1">Belongs to the class-IV pyridoxal-phosphate-dependent aminotransferase family.</text>
</comment>
<keyword evidence="2" id="KW-0456">Lyase</keyword>
<keyword evidence="3" id="KW-1185">Reference proteome</keyword>
<dbReference type="HOGENOM" id="CLU_020844_1_0_11"/>
<dbReference type="SUPFAM" id="SSF56752">
    <property type="entry name" value="D-aminoacid aminotransferase-like PLP-dependent enzymes"/>
    <property type="match status" value="1"/>
</dbReference>
<reference evidence="2 3" key="3">
    <citation type="journal article" date="2010" name="Sequencing">
        <title>Complete Genome Sequence of Rothia mucilaginosa DY-18: A Clinical Isolate with Dense Meshwork-Like Structures from a Persistent Apical Periodontitis Lesion.</title>
        <authorList>
            <person name="Yamane K."/>
            <person name="Nambu T."/>
            <person name="Yamanaka T."/>
            <person name="Mashimo C."/>
            <person name="Sugimori C."/>
            <person name="Leung K.-P."/>
            <person name="Fukushima H."/>
        </authorList>
    </citation>
    <scope>NUCLEOTIDE SEQUENCE [LARGE SCALE GENOMIC DNA]</scope>
    <source>
        <strain evidence="2 3">DY-18</strain>
    </source>
</reference>
<keyword evidence="2" id="KW-0808">Transferase</keyword>
<dbReference type="AlphaFoldDB" id="D2NPF5"/>
<sequence>MRMPRRGGVIRKRHQGVRSEARTGAPVGAWIAPPFCMSRPSAPVGTRASTVIPRWFWMRTYNKTMSSTVILLNEQNPQGIFVDPSVPLISVDDQGFTRGDGVFETMLSVNRRVRKLGMHLSRLESSARMLDLPDPEPEILRSAVERLMREATAGAETALGEEHIVKIIISRGPTQTVTSMQPGPYTLIMASPVPASIVKRRTEGVKAMLLPRGHEPMDNSAYPWLLAGAKTLSYAVNMAVLRYVQERGADDAIFITDERRVLEGATSSVLVAKIEDGKKMLYTPEPSHGILPGTTQGAVFEAARQAGWELGFGPLYPQDLFESDGVWLASSVRLIAPVTHLNGTALAHDPELTATLLNYLAQQS</sequence>
<protein>
    <submittedName>
        <fullName evidence="2">Branched-chain amino acid aminotransferase/4-amino-4-deoxychorismate lyase</fullName>
    </submittedName>
</protein>
<dbReference type="Pfam" id="PF01063">
    <property type="entry name" value="Aminotran_4"/>
    <property type="match status" value="1"/>
</dbReference>
<dbReference type="InterPro" id="IPR050571">
    <property type="entry name" value="Class-IV_PLP-Dep_Aminotrnsfr"/>
</dbReference>
<evidence type="ECO:0000313" key="2">
    <source>
        <dbReference type="EMBL" id="BAI65523.1"/>
    </source>
</evidence>